<dbReference type="AlphaFoldDB" id="A0A7C3QRM6"/>
<protein>
    <submittedName>
        <fullName evidence="1">Uncharacterized protein</fullName>
    </submittedName>
</protein>
<proteinExistence type="predicted"/>
<reference evidence="1" key="1">
    <citation type="journal article" date="2020" name="mSystems">
        <title>Genome- and Community-Level Interaction Insights into Carbon Utilization and Element Cycling Functions of Hydrothermarchaeota in Hydrothermal Sediment.</title>
        <authorList>
            <person name="Zhou Z."/>
            <person name="Liu Y."/>
            <person name="Xu W."/>
            <person name="Pan J."/>
            <person name="Luo Z.H."/>
            <person name="Li M."/>
        </authorList>
    </citation>
    <scope>NUCLEOTIDE SEQUENCE [LARGE SCALE GENOMIC DNA]</scope>
    <source>
        <strain evidence="1">SpSt-902</strain>
    </source>
</reference>
<dbReference type="EMBL" id="DTMM01000082">
    <property type="protein sequence ID" value="HFT93130.1"/>
    <property type="molecule type" value="Genomic_DNA"/>
</dbReference>
<evidence type="ECO:0000313" key="1">
    <source>
        <dbReference type="EMBL" id="HFT93130.1"/>
    </source>
</evidence>
<gene>
    <name evidence="1" type="ORF">ENX03_04140</name>
</gene>
<accession>A0A7C3QRM6</accession>
<comment type="caution">
    <text evidence="1">The sequence shown here is derived from an EMBL/GenBank/DDBJ whole genome shotgun (WGS) entry which is preliminary data.</text>
</comment>
<sequence length="90" mass="10206">MKRPETQKSNGILILVRSPLDPARITLLKKMLQNPGNSAVFLHPSVGGKPFGEKNVFRLGEKIPDQDGRIFSWQDLYALIRLHQRILTLS</sequence>
<organism evidence="1">
    <name type="scientific">Leptospirillum ferriphilum</name>
    <dbReference type="NCBI Taxonomy" id="178606"/>
    <lineage>
        <taxon>Bacteria</taxon>
        <taxon>Pseudomonadati</taxon>
        <taxon>Nitrospirota</taxon>
        <taxon>Nitrospiria</taxon>
        <taxon>Nitrospirales</taxon>
        <taxon>Nitrospiraceae</taxon>
        <taxon>Leptospirillum</taxon>
    </lineage>
</organism>
<name>A0A7C3QRM6_9BACT</name>